<reference evidence="8" key="2">
    <citation type="submission" date="2021-04" db="EMBL/GenBank/DDBJ databases">
        <authorList>
            <person name="Dong X."/>
        </authorList>
    </citation>
    <scope>NUCLEOTIDE SEQUENCE</scope>
    <source>
        <strain evidence="8">ZWT</strain>
    </source>
</reference>
<reference evidence="8" key="1">
    <citation type="journal article" date="2021" name="mSystems">
        <title>Bacteria and Archaea Synergistically Convert Glycine Betaine to Biogenic Methane in the Formosa Cold Seep of the South China Sea.</title>
        <authorList>
            <person name="Li L."/>
            <person name="Zhang W."/>
            <person name="Zhang S."/>
            <person name="Song L."/>
            <person name="Sun Q."/>
            <person name="Zhang H."/>
            <person name="Xiang H."/>
            <person name="Dong X."/>
        </authorList>
    </citation>
    <scope>NUCLEOTIDE SEQUENCE</scope>
    <source>
        <strain evidence="8">ZWT</strain>
    </source>
</reference>
<keyword evidence="5" id="KW-0961">Cell wall biogenesis/degradation</keyword>
<comment type="catalytic activity">
    <reaction evidence="5">
        <text>beta-D-GlcNAc-(1-&gt;4)-Mur2Ac(oyl-L-Ala-gamma-D-Glu-L-Lys-D-Ala-D-Ala)-di-trans,octa-cis-undecaprenyl diphosphate + ATP = beta-D-GlcNAc-(1-&gt;4)-Mur2Ac(oyl-L-Ala-gamma-D-O-P-Glu-L-Lys-D-Ala-D-Ala)-di-trans,octa-cis-undecaprenyl diphosphate + ADP</text>
        <dbReference type="Rhea" id="RHEA:59488"/>
        <dbReference type="ChEBI" id="CHEBI:30616"/>
        <dbReference type="ChEBI" id="CHEBI:60033"/>
        <dbReference type="ChEBI" id="CHEBI:143132"/>
        <dbReference type="ChEBI" id="CHEBI:456216"/>
    </reaction>
</comment>
<feature type="active site" evidence="5">
    <location>
        <position position="360"/>
    </location>
</feature>
<evidence type="ECO:0000259" key="7">
    <source>
        <dbReference type="Pfam" id="PF08353"/>
    </source>
</evidence>
<dbReference type="GO" id="GO:0008270">
    <property type="term" value="F:zinc ion binding"/>
    <property type="evidence" value="ECO:0007669"/>
    <property type="project" value="UniProtKB-UniRule"/>
</dbReference>
<comment type="function">
    <text evidence="5">The lipid II isoglutaminyl synthase complex catalyzes the formation of alpha-D-isoglutamine in the cell wall lipid II stem peptide. The MurT subunit catalyzes the ATP-dependent amidation of D-glutamate residue of lipid II, converting it to an isoglutamine residue.</text>
</comment>
<dbReference type="PANTHER" id="PTHR23135">
    <property type="entry name" value="MUR LIGASE FAMILY MEMBER"/>
    <property type="match status" value="1"/>
</dbReference>
<keyword evidence="5" id="KW-0133">Cell shape</keyword>
<dbReference type="PANTHER" id="PTHR23135:SF7">
    <property type="entry name" value="LIPID II ISOGLUTAMINYL SYNTHASE (GLUTAMINE-HYDROLYZING) SUBUNIT MURT"/>
    <property type="match status" value="1"/>
</dbReference>
<proteinExistence type="inferred from homology"/>
<dbReference type="EC" id="6.3.5.13" evidence="5"/>
<comment type="similarity">
    <text evidence="5">Belongs to the MurCDEF family. MurT subfamily.</text>
</comment>
<dbReference type="PROSITE" id="PS01011">
    <property type="entry name" value="FOLYLPOLYGLU_SYNT_1"/>
    <property type="match status" value="1"/>
</dbReference>
<feature type="binding site" evidence="5">
    <location>
        <position position="213"/>
    </location>
    <ligand>
        <name>Zn(2+)</name>
        <dbReference type="ChEBI" id="CHEBI:29105"/>
    </ligand>
</feature>
<dbReference type="AlphaFoldDB" id="A0A9J6P286"/>
<gene>
    <name evidence="5" type="primary">murT</name>
    <name evidence="8" type="ORF">KDK92_11200</name>
</gene>
<evidence type="ECO:0000259" key="6">
    <source>
        <dbReference type="Pfam" id="PF08245"/>
    </source>
</evidence>
<comment type="subunit">
    <text evidence="5">Forms a heterodimer with GatD.</text>
</comment>
<feature type="domain" description="Lipid II isoglutaminyl synthase (glutamine-hydrolyzing) subunit MurT C-terminal" evidence="7">
    <location>
        <begin position="324"/>
        <end position="434"/>
    </location>
</feature>
<evidence type="ECO:0000256" key="4">
    <source>
        <dbReference type="ARBA" id="ARBA00022840"/>
    </source>
</evidence>
<dbReference type="GO" id="GO:0004326">
    <property type="term" value="F:tetrahydrofolylpolyglutamate synthase activity"/>
    <property type="evidence" value="ECO:0007669"/>
    <property type="project" value="InterPro"/>
</dbReference>
<protein>
    <recommendedName>
        <fullName evidence="5">Lipid II isoglutaminyl synthase (glutamine-hydrolyzing) subunit MurT</fullName>
        <ecNumber evidence="5">6.3.5.13</ecNumber>
    </recommendedName>
</protein>
<keyword evidence="5" id="KW-0573">Peptidoglycan synthesis</keyword>
<dbReference type="Pfam" id="PF08245">
    <property type="entry name" value="Mur_ligase_M"/>
    <property type="match status" value="1"/>
</dbReference>
<dbReference type="InterPro" id="IPR013564">
    <property type="entry name" value="MurT_C"/>
</dbReference>
<comment type="catalytic activity">
    <reaction evidence="5">
        <text>beta-D-GlcNAc-(1-&gt;4)-Mur2Ac(oyl-L-Ala-gamma-D-O-P-Glu-L-Lys-D-Ala-D-Ala)-di-trans,octa-cis-undecaprenyl diphosphate + NH4(+) = beta-D-GlcNAc-(1-&gt;4)-Mur2Ac(oyl-L-Ala-D-isoglutaminyl-L-Lys-D-Ala-D-Ala)-di-trans,octa-cis-undecaprenyl diphosphate + phosphate + H(+)</text>
        <dbReference type="Rhea" id="RHEA:57932"/>
        <dbReference type="ChEBI" id="CHEBI:15378"/>
        <dbReference type="ChEBI" id="CHEBI:28938"/>
        <dbReference type="ChEBI" id="CHEBI:43474"/>
        <dbReference type="ChEBI" id="CHEBI:62233"/>
        <dbReference type="ChEBI" id="CHEBI:143132"/>
    </reaction>
</comment>
<organism evidence="8 9">
    <name type="scientific">Oceanirhabdus seepicola</name>
    <dbReference type="NCBI Taxonomy" id="2828781"/>
    <lineage>
        <taxon>Bacteria</taxon>
        <taxon>Bacillati</taxon>
        <taxon>Bacillota</taxon>
        <taxon>Clostridia</taxon>
        <taxon>Eubacteriales</taxon>
        <taxon>Clostridiaceae</taxon>
        <taxon>Oceanirhabdus</taxon>
    </lineage>
</organism>
<evidence type="ECO:0000256" key="1">
    <source>
        <dbReference type="ARBA" id="ARBA00004752"/>
    </source>
</evidence>
<evidence type="ECO:0000256" key="5">
    <source>
        <dbReference type="HAMAP-Rule" id="MF_02214"/>
    </source>
</evidence>
<dbReference type="EMBL" id="JAGSOJ010000002">
    <property type="protein sequence ID" value="MCM1990302.1"/>
    <property type="molecule type" value="Genomic_DNA"/>
</dbReference>
<comment type="catalytic activity">
    <reaction evidence="5">
        <text>beta-D-GlcNAc-(1-&gt;4)-Mur2Ac(oyl-L-Ala-gamma-D-Glu-L-Lys-D-Ala-D-Ala)-di-trans,octa-cis-undecaprenyl diphosphate + L-glutamine + ATP + H2O = beta-D-GlcNAc-(1-&gt;4)-Mur2Ac(oyl-L-Ala-D-isoglutaminyl-L-Lys-D-Ala-D-Ala)-di-trans,octa-cis-undecaprenyl diphosphate + L-glutamate + ADP + phosphate + H(+)</text>
        <dbReference type="Rhea" id="RHEA:57928"/>
        <dbReference type="ChEBI" id="CHEBI:15377"/>
        <dbReference type="ChEBI" id="CHEBI:15378"/>
        <dbReference type="ChEBI" id="CHEBI:29985"/>
        <dbReference type="ChEBI" id="CHEBI:30616"/>
        <dbReference type="ChEBI" id="CHEBI:43474"/>
        <dbReference type="ChEBI" id="CHEBI:58359"/>
        <dbReference type="ChEBI" id="CHEBI:60033"/>
        <dbReference type="ChEBI" id="CHEBI:62233"/>
        <dbReference type="ChEBI" id="CHEBI:456216"/>
        <dbReference type="EC" id="6.3.5.13"/>
    </reaction>
</comment>
<keyword evidence="3 5" id="KW-0547">Nucleotide-binding</keyword>
<dbReference type="InterPro" id="IPR018109">
    <property type="entry name" value="Folylpolyglutamate_synth_CS"/>
</dbReference>
<feature type="domain" description="Mur ligase central" evidence="6">
    <location>
        <begin position="57"/>
        <end position="234"/>
    </location>
</feature>
<dbReference type="HAMAP" id="MF_02214">
    <property type="entry name" value="Lipid_II_synth_MurT"/>
    <property type="match status" value="1"/>
</dbReference>
<evidence type="ECO:0000313" key="8">
    <source>
        <dbReference type="EMBL" id="MCM1990302.1"/>
    </source>
</evidence>
<evidence type="ECO:0000256" key="3">
    <source>
        <dbReference type="ARBA" id="ARBA00022741"/>
    </source>
</evidence>
<dbReference type="InterPro" id="IPR036565">
    <property type="entry name" value="Mur-like_cat_sf"/>
</dbReference>
<keyword evidence="5" id="KW-0862">Zinc</keyword>
<comment type="pathway">
    <text evidence="1 5">Cell wall biogenesis; peptidoglycan biosynthesis.</text>
</comment>
<dbReference type="Pfam" id="PF08353">
    <property type="entry name" value="MurT_C"/>
    <property type="match status" value="1"/>
</dbReference>
<feature type="binding site" evidence="5">
    <location>
        <position position="235"/>
    </location>
    <ligand>
        <name>Zn(2+)</name>
        <dbReference type="ChEBI" id="CHEBI:29105"/>
    </ligand>
</feature>
<keyword evidence="2 5" id="KW-0436">Ligase</keyword>
<dbReference type="Gene3D" id="3.40.1190.10">
    <property type="entry name" value="Mur-like, catalytic domain"/>
    <property type="match status" value="1"/>
</dbReference>
<dbReference type="InterPro" id="IPR013221">
    <property type="entry name" value="Mur_ligase_cen"/>
</dbReference>
<dbReference type="GO" id="GO:0140282">
    <property type="term" value="F:carbon-nitrogen ligase activity on lipid II"/>
    <property type="evidence" value="ECO:0007669"/>
    <property type="project" value="UniProtKB-UniRule"/>
</dbReference>
<comment type="caution">
    <text evidence="8">The sequence shown here is derived from an EMBL/GenBank/DDBJ whole genome shotgun (WGS) entry which is preliminary data.</text>
</comment>
<dbReference type="RefSeq" id="WP_250859340.1">
    <property type="nucleotide sequence ID" value="NZ_JAGSOJ010000002.1"/>
</dbReference>
<dbReference type="GO" id="GO:0005524">
    <property type="term" value="F:ATP binding"/>
    <property type="evidence" value="ECO:0007669"/>
    <property type="project" value="UniProtKB-UniRule"/>
</dbReference>
<dbReference type="GO" id="GO:0008360">
    <property type="term" value="P:regulation of cell shape"/>
    <property type="evidence" value="ECO:0007669"/>
    <property type="project" value="UniProtKB-KW"/>
</dbReference>
<dbReference type="SUPFAM" id="SSF53623">
    <property type="entry name" value="MurD-like peptide ligases, catalytic domain"/>
    <property type="match status" value="1"/>
</dbReference>
<feature type="binding site" evidence="5">
    <location>
        <position position="210"/>
    </location>
    <ligand>
        <name>Zn(2+)</name>
        <dbReference type="ChEBI" id="CHEBI:29105"/>
    </ligand>
</feature>
<evidence type="ECO:0000313" key="9">
    <source>
        <dbReference type="Proteomes" id="UP001056429"/>
    </source>
</evidence>
<name>A0A9J6P286_9CLOT</name>
<keyword evidence="9" id="KW-1185">Reference proteome</keyword>
<dbReference type="GO" id="GO:0009252">
    <property type="term" value="P:peptidoglycan biosynthetic process"/>
    <property type="evidence" value="ECO:0007669"/>
    <property type="project" value="UniProtKB-UniRule"/>
</dbReference>
<evidence type="ECO:0000256" key="2">
    <source>
        <dbReference type="ARBA" id="ARBA00022598"/>
    </source>
</evidence>
<sequence>MFTINLKSIFSIVISKATLFLCEKLLKGGTNFPGKVALKLDNKILKHVTKGYKVILVTGTNGKTTTTSMIYNVLKKSGKKVITNASGANMLTGIVACFIKNYRFFNKEKERFAVIEVDEANVKFITPVISPEIITVTNLFKDQLDRFGEVYTTLEKILEGINHSPSTNLLLNGDEPLLGNLKVDNKCTYFGFTHDTGIKNVDINAEAKFCKNCQKEYSYNFITYNHLGDFYCTNCSYKRSSLDYAVDNILNKDYKGTSFTINGVEMFINQSGIYNIYNALCAYSVCAQLNIPSEDIVTALQTSKSSFGRQEVININGKEVKIFLVKNPAGYNEAINVLGLDNRMKSCAFLLNDNYADGRDVSWIWDVKFESLSNNDIKHISVGGIRAYDMATRLKISGLDIDSNSICENYDMLLKNIEESQSDIFYIFATYTAMTSLRKYFQSKNFIDKLWE</sequence>
<keyword evidence="5" id="KW-0479">Metal-binding</keyword>
<dbReference type="GO" id="GO:0071555">
    <property type="term" value="P:cell wall organization"/>
    <property type="evidence" value="ECO:0007669"/>
    <property type="project" value="UniProtKB-KW"/>
</dbReference>
<feature type="binding site" evidence="5">
    <location>
        <position position="232"/>
    </location>
    <ligand>
        <name>Zn(2+)</name>
        <dbReference type="ChEBI" id="CHEBI:29105"/>
    </ligand>
</feature>
<accession>A0A9J6P286</accession>
<dbReference type="Proteomes" id="UP001056429">
    <property type="component" value="Unassembled WGS sequence"/>
</dbReference>
<keyword evidence="4 5" id="KW-0067">ATP-binding</keyword>
<dbReference type="InterPro" id="IPR043703">
    <property type="entry name" value="Lipid_II_synth_MurT"/>
</dbReference>